<dbReference type="AlphaFoldDB" id="A0AAW1VU55"/>
<reference evidence="3 4" key="1">
    <citation type="journal article" date="2023" name="G3 (Bethesda)">
        <title>A chromosome-length genome assembly and annotation of blackberry (Rubus argutus, cv. 'Hillquist').</title>
        <authorList>
            <person name="Bruna T."/>
            <person name="Aryal R."/>
            <person name="Dudchenko O."/>
            <person name="Sargent D.J."/>
            <person name="Mead D."/>
            <person name="Buti M."/>
            <person name="Cavallini A."/>
            <person name="Hytonen T."/>
            <person name="Andres J."/>
            <person name="Pham M."/>
            <person name="Weisz D."/>
            <person name="Mascagni F."/>
            <person name="Usai G."/>
            <person name="Natali L."/>
            <person name="Bassil N."/>
            <person name="Fernandez G.E."/>
            <person name="Lomsadze A."/>
            <person name="Armour M."/>
            <person name="Olukolu B."/>
            <person name="Poorten T."/>
            <person name="Britton C."/>
            <person name="Davik J."/>
            <person name="Ashrafi H."/>
            <person name="Aiden E.L."/>
            <person name="Borodovsky M."/>
            <person name="Worthington M."/>
        </authorList>
    </citation>
    <scope>NUCLEOTIDE SEQUENCE [LARGE SCALE GENOMIC DNA]</scope>
    <source>
        <strain evidence="3">PI 553951</strain>
    </source>
</reference>
<comment type="caution">
    <text evidence="3">The sequence shown here is derived from an EMBL/GenBank/DDBJ whole genome shotgun (WGS) entry which is preliminary data.</text>
</comment>
<evidence type="ECO:0008006" key="5">
    <source>
        <dbReference type="Google" id="ProtNLM"/>
    </source>
</evidence>
<keyword evidence="2" id="KW-0812">Transmembrane</keyword>
<sequence>MEQNYFHPIITLLLAFVSLLVIFLLVLFYRHRSQFTGNNLPSGQVGYRNENKLVKVWFPSSVDKIFPSSPKTSSVEEGSKMRKMLPNLRM</sequence>
<organism evidence="3 4">
    <name type="scientific">Rubus argutus</name>
    <name type="common">Southern blackberry</name>
    <dbReference type="NCBI Taxonomy" id="59490"/>
    <lineage>
        <taxon>Eukaryota</taxon>
        <taxon>Viridiplantae</taxon>
        <taxon>Streptophyta</taxon>
        <taxon>Embryophyta</taxon>
        <taxon>Tracheophyta</taxon>
        <taxon>Spermatophyta</taxon>
        <taxon>Magnoliopsida</taxon>
        <taxon>eudicotyledons</taxon>
        <taxon>Gunneridae</taxon>
        <taxon>Pentapetalae</taxon>
        <taxon>rosids</taxon>
        <taxon>fabids</taxon>
        <taxon>Rosales</taxon>
        <taxon>Rosaceae</taxon>
        <taxon>Rosoideae</taxon>
        <taxon>Rosoideae incertae sedis</taxon>
        <taxon>Rubus</taxon>
    </lineage>
</organism>
<protein>
    <recommendedName>
        <fullName evidence="5">ATP synthase F0 subunit 8</fullName>
    </recommendedName>
</protein>
<feature type="transmembrane region" description="Helical" evidence="2">
    <location>
        <begin position="6"/>
        <end position="29"/>
    </location>
</feature>
<evidence type="ECO:0000313" key="3">
    <source>
        <dbReference type="EMBL" id="KAK9910418.1"/>
    </source>
</evidence>
<proteinExistence type="predicted"/>
<dbReference type="Proteomes" id="UP001457282">
    <property type="component" value="Unassembled WGS sequence"/>
</dbReference>
<accession>A0AAW1VU55</accession>
<evidence type="ECO:0000313" key="4">
    <source>
        <dbReference type="Proteomes" id="UP001457282"/>
    </source>
</evidence>
<evidence type="ECO:0000256" key="1">
    <source>
        <dbReference type="SAM" id="MobiDB-lite"/>
    </source>
</evidence>
<feature type="region of interest" description="Disordered" evidence="1">
    <location>
        <begin position="67"/>
        <end position="90"/>
    </location>
</feature>
<gene>
    <name evidence="3" type="ORF">M0R45_034381</name>
</gene>
<evidence type="ECO:0000256" key="2">
    <source>
        <dbReference type="SAM" id="Phobius"/>
    </source>
</evidence>
<name>A0AAW1VU55_RUBAR</name>
<keyword evidence="2" id="KW-0472">Membrane</keyword>
<dbReference type="EMBL" id="JBEDUW010000007">
    <property type="protein sequence ID" value="KAK9910418.1"/>
    <property type="molecule type" value="Genomic_DNA"/>
</dbReference>
<keyword evidence="2" id="KW-1133">Transmembrane helix</keyword>
<keyword evidence="4" id="KW-1185">Reference proteome</keyword>